<evidence type="ECO:0000256" key="8">
    <source>
        <dbReference type="ARBA" id="ARBA00023276"/>
    </source>
</evidence>
<dbReference type="GO" id="GO:0016168">
    <property type="term" value="F:chlorophyll binding"/>
    <property type="evidence" value="ECO:0007669"/>
    <property type="project" value="UniProtKB-KW"/>
</dbReference>
<keyword evidence="2" id="KW-0148">Chlorophyll</keyword>
<dbReference type="Gene3D" id="3.10.680.10">
    <property type="entry name" value="Photosystem II CP47 reaction center protein"/>
    <property type="match status" value="1"/>
</dbReference>
<comment type="caution">
    <text evidence="10">The sequence shown here is derived from an EMBL/GenBank/DDBJ whole genome shotgun (WGS) entry which is preliminary data.</text>
</comment>
<keyword evidence="7" id="KW-0472">Membrane</keyword>
<organism evidence="10 11">
    <name type="scientific">Zingiber officinale</name>
    <name type="common">Ginger</name>
    <name type="synonym">Amomum zingiber</name>
    <dbReference type="NCBI Taxonomy" id="94328"/>
    <lineage>
        <taxon>Eukaryota</taxon>
        <taxon>Viridiplantae</taxon>
        <taxon>Streptophyta</taxon>
        <taxon>Embryophyta</taxon>
        <taxon>Tracheophyta</taxon>
        <taxon>Spermatophyta</taxon>
        <taxon>Magnoliopsida</taxon>
        <taxon>Liliopsida</taxon>
        <taxon>Zingiberales</taxon>
        <taxon>Zingiberaceae</taxon>
        <taxon>Zingiber</taxon>
    </lineage>
</organism>
<evidence type="ECO:0000256" key="3">
    <source>
        <dbReference type="ARBA" id="ARBA00022531"/>
    </source>
</evidence>
<dbReference type="InterPro" id="IPR036001">
    <property type="entry name" value="PS_II_antenna-like_sf"/>
</dbReference>
<proteinExistence type="predicted"/>
<keyword evidence="6" id="KW-0157">Chromophore</keyword>
<evidence type="ECO:0000256" key="6">
    <source>
        <dbReference type="ARBA" id="ARBA00022991"/>
    </source>
</evidence>
<comment type="subcellular location">
    <subcellularLocation>
        <location evidence="1">Membrane</location>
        <topology evidence="1">Multi-pass membrane protein</topology>
    </subcellularLocation>
</comment>
<reference evidence="10 11" key="1">
    <citation type="submission" date="2020-08" db="EMBL/GenBank/DDBJ databases">
        <title>Plant Genome Project.</title>
        <authorList>
            <person name="Zhang R.-G."/>
        </authorList>
    </citation>
    <scope>NUCLEOTIDE SEQUENCE [LARGE SCALE GENOMIC DNA]</scope>
    <source>
        <tissue evidence="10">Rhizome</tissue>
    </source>
</reference>
<evidence type="ECO:0000313" key="11">
    <source>
        <dbReference type="Proteomes" id="UP000734854"/>
    </source>
</evidence>
<gene>
    <name evidence="10" type="ORF">ZIOFF_001458</name>
</gene>
<dbReference type="SUPFAM" id="SSF161077">
    <property type="entry name" value="Photosystem II antenna protein-like"/>
    <property type="match status" value="1"/>
</dbReference>
<dbReference type="EMBL" id="JACMSC010000001">
    <property type="protein sequence ID" value="KAG6536404.1"/>
    <property type="molecule type" value="Genomic_DNA"/>
</dbReference>
<evidence type="ECO:0000256" key="1">
    <source>
        <dbReference type="ARBA" id="ARBA00004141"/>
    </source>
</evidence>
<accession>A0A8J5IK50</accession>
<evidence type="ECO:0000256" key="5">
    <source>
        <dbReference type="ARBA" id="ARBA00022989"/>
    </source>
</evidence>
<dbReference type="InterPro" id="IPR000932">
    <property type="entry name" value="PS_antenna-like"/>
</dbReference>
<keyword evidence="3" id="KW-0602">Photosynthesis</keyword>
<keyword evidence="4" id="KW-0812">Transmembrane</keyword>
<evidence type="ECO:0000256" key="4">
    <source>
        <dbReference type="ARBA" id="ARBA00022692"/>
    </source>
</evidence>
<keyword evidence="8" id="KW-0604">Photosystem II</keyword>
<dbReference type="Proteomes" id="UP000734854">
    <property type="component" value="Unassembled WGS sequence"/>
</dbReference>
<evidence type="ECO:0000256" key="2">
    <source>
        <dbReference type="ARBA" id="ARBA00022494"/>
    </source>
</evidence>
<dbReference type="AlphaFoldDB" id="A0A8J5IK50"/>
<dbReference type="GO" id="GO:0009767">
    <property type="term" value="P:photosynthetic electron transport chain"/>
    <property type="evidence" value="ECO:0007669"/>
    <property type="project" value="InterPro"/>
</dbReference>
<keyword evidence="11" id="KW-1185">Reference proteome</keyword>
<sequence>MRRRPSQYRPAGLPKKDSPWGGGAAPKAADSPPVSELESPKLKMAGKWQESEEAATTRRAWTKRSHWRQQQLEATKKKKKKRCEVIEIELLCQSRVIRLIEYSFGKMLKYKKHDLRGPRIWVSDPYGLTEKVQPVSPAWGAEGFDPFVLGGIASHHIVVAFVVVGTMWRAESKYIAEQICVTVEFYCGELNGVSYSDPLIVKKYARCAQLDTFACVSILRVSNRASVFSSLACVSVLCVSSLRLHPCVFVLRVSSLASPSSVFTSPAVHL</sequence>
<evidence type="ECO:0000256" key="9">
    <source>
        <dbReference type="SAM" id="MobiDB-lite"/>
    </source>
</evidence>
<protein>
    <submittedName>
        <fullName evidence="10">Uncharacterized protein</fullName>
    </submittedName>
</protein>
<dbReference type="GO" id="GO:0009523">
    <property type="term" value="C:photosystem II"/>
    <property type="evidence" value="ECO:0007669"/>
    <property type="project" value="UniProtKB-KW"/>
</dbReference>
<evidence type="ECO:0000313" key="10">
    <source>
        <dbReference type="EMBL" id="KAG6536404.1"/>
    </source>
</evidence>
<name>A0A8J5IK50_ZINOF</name>
<feature type="region of interest" description="Disordered" evidence="9">
    <location>
        <begin position="1"/>
        <end position="74"/>
    </location>
</feature>
<dbReference type="Pfam" id="PF00421">
    <property type="entry name" value="PSII"/>
    <property type="match status" value="2"/>
</dbReference>
<keyword evidence="5" id="KW-1133">Transmembrane helix</keyword>
<evidence type="ECO:0000256" key="7">
    <source>
        <dbReference type="ARBA" id="ARBA00023136"/>
    </source>
</evidence>